<evidence type="ECO:0000256" key="1">
    <source>
        <dbReference type="SAM" id="MobiDB-lite"/>
    </source>
</evidence>
<proteinExistence type="predicted"/>
<feature type="region of interest" description="Disordered" evidence="1">
    <location>
        <begin position="192"/>
        <end position="222"/>
    </location>
</feature>
<organism evidence="2 3">
    <name type="scientific">Iodobacter fluviatilis</name>
    <dbReference type="NCBI Taxonomy" id="537"/>
    <lineage>
        <taxon>Bacteria</taxon>
        <taxon>Pseudomonadati</taxon>
        <taxon>Pseudomonadota</taxon>
        <taxon>Betaproteobacteria</taxon>
        <taxon>Neisseriales</taxon>
        <taxon>Chitinibacteraceae</taxon>
        <taxon>Iodobacter</taxon>
    </lineage>
</organism>
<dbReference type="RefSeq" id="WP_130106404.1">
    <property type="nucleotide sequence ID" value="NZ_CP025781.1"/>
</dbReference>
<reference evidence="2 3" key="1">
    <citation type="submission" date="2018-01" db="EMBL/GenBank/DDBJ databases">
        <title>Genome sequence of Iodobacter sp. strain PCH194 isolated from Indian Trans-Himalaya.</title>
        <authorList>
            <person name="Kumar V."/>
            <person name="Thakur V."/>
            <person name="Kumar S."/>
            <person name="Singh D."/>
        </authorList>
    </citation>
    <scope>NUCLEOTIDE SEQUENCE [LARGE SCALE GENOMIC DNA]</scope>
    <source>
        <strain evidence="2 3">PCH194</strain>
    </source>
</reference>
<dbReference type="Proteomes" id="UP000515917">
    <property type="component" value="Chromosome"/>
</dbReference>
<evidence type="ECO:0000313" key="2">
    <source>
        <dbReference type="EMBL" id="QBC43838.1"/>
    </source>
</evidence>
<dbReference type="KEGG" id="ifl:C1H71_09945"/>
<name>A0A7G3G9K4_9NEIS</name>
<protein>
    <submittedName>
        <fullName evidence="2">Uncharacterized protein</fullName>
    </submittedName>
</protein>
<gene>
    <name evidence="2" type="ORF">C1H71_09945</name>
</gene>
<dbReference type="AlphaFoldDB" id="A0A7G3G9K4"/>
<sequence>MDQAIVISEHADTELKISHLGLTLSIAQKVARVASAAKASTLEIDVAFAPGMLAHIYGNRQLRLALLPLGWRLGRFNNVETVINDDLGVQIIFQNVDMACVPSHSPQAISSKGAGSRQLVQKGIQGELWDQPNLNPAAVESQNDKRGVTPSVWMFCVSDDGKRLRAELSKPNPFEGNQLESFSKRIFVLDEETGPQPDIDIKSSSNGDDDEDFDIEVNVARK</sequence>
<keyword evidence="3" id="KW-1185">Reference proteome</keyword>
<accession>A0A7G3G9K4</accession>
<evidence type="ECO:0000313" key="3">
    <source>
        <dbReference type="Proteomes" id="UP000515917"/>
    </source>
</evidence>
<dbReference type="EMBL" id="CP025781">
    <property type="protein sequence ID" value="QBC43838.1"/>
    <property type="molecule type" value="Genomic_DNA"/>
</dbReference>